<name>A0A2P2QI48_RHIMU</name>
<sequence length="30" mass="3614">MQIGLEFHSQQLSYLQQVFISHCYLMMPLK</sequence>
<dbReference type="EMBL" id="GGEC01086196">
    <property type="protein sequence ID" value="MBX66680.1"/>
    <property type="molecule type" value="Transcribed_RNA"/>
</dbReference>
<protein>
    <submittedName>
        <fullName evidence="1">Uncharacterized protein</fullName>
    </submittedName>
</protein>
<evidence type="ECO:0000313" key="1">
    <source>
        <dbReference type="EMBL" id="MBX66680.1"/>
    </source>
</evidence>
<proteinExistence type="predicted"/>
<reference evidence="1" key="1">
    <citation type="submission" date="2018-02" db="EMBL/GenBank/DDBJ databases">
        <title>Rhizophora mucronata_Transcriptome.</title>
        <authorList>
            <person name="Meera S.P."/>
            <person name="Sreeshan A."/>
            <person name="Augustine A."/>
        </authorList>
    </citation>
    <scope>NUCLEOTIDE SEQUENCE</scope>
    <source>
        <tissue evidence="1">Leaf</tissue>
    </source>
</reference>
<dbReference type="AlphaFoldDB" id="A0A2P2QI48"/>
<organism evidence="1">
    <name type="scientific">Rhizophora mucronata</name>
    <name type="common">Asiatic mangrove</name>
    <dbReference type="NCBI Taxonomy" id="61149"/>
    <lineage>
        <taxon>Eukaryota</taxon>
        <taxon>Viridiplantae</taxon>
        <taxon>Streptophyta</taxon>
        <taxon>Embryophyta</taxon>
        <taxon>Tracheophyta</taxon>
        <taxon>Spermatophyta</taxon>
        <taxon>Magnoliopsida</taxon>
        <taxon>eudicotyledons</taxon>
        <taxon>Gunneridae</taxon>
        <taxon>Pentapetalae</taxon>
        <taxon>rosids</taxon>
        <taxon>fabids</taxon>
        <taxon>Malpighiales</taxon>
        <taxon>Rhizophoraceae</taxon>
        <taxon>Rhizophora</taxon>
    </lineage>
</organism>
<accession>A0A2P2QI48</accession>